<name>A0A392QZ85_9FABA</name>
<proteinExistence type="predicted"/>
<keyword evidence="2" id="KW-1185">Reference proteome</keyword>
<sequence>WNIGWAHSPRWLIGSLQARKDGFVDCDFVCVGKYGVEAQYEAVHLLYRSVHVGLLELRCISGVNGYN</sequence>
<dbReference type="Proteomes" id="UP000265520">
    <property type="component" value="Unassembled WGS sequence"/>
</dbReference>
<comment type="caution">
    <text evidence="1">The sequence shown here is derived from an EMBL/GenBank/DDBJ whole genome shotgun (WGS) entry which is preliminary data.</text>
</comment>
<organism evidence="1 2">
    <name type="scientific">Trifolium medium</name>
    <dbReference type="NCBI Taxonomy" id="97028"/>
    <lineage>
        <taxon>Eukaryota</taxon>
        <taxon>Viridiplantae</taxon>
        <taxon>Streptophyta</taxon>
        <taxon>Embryophyta</taxon>
        <taxon>Tracheophyta</taxon>
        <taxon>Spermatophyta</taxon>
        <taxon>Magnoliopsida</taxon>
        <taxon>eudicotyledons</taxon>
        <taxon>Gunneridae</taxon>
        <taxon>Pentapetalae</taxon>
        <taxon>rosids</taxon>
        <taxon>fabids</taxon>
        <taxon>Fabales</taxon>
        <taxon>Fabaceae</taxon>
        <taxon>Papilionoideae</taxon>
        <taxon>50 kb inversion clade</taxon>
        <taxon>NPAAA clade</taxon>
        <taxon>Hologalegina</taxon>
        <taxon>IRL clade</taxon>
        <taxon>Trifolieae</taxon>
        <taxon>Trifolium</taxon>
    </lineage>
</organism>
<feature type="non-terminal residue" evidence="1">
    <location>
        <position position="1"/>
    </location>
</feature>
<evidence type="ECO:0000313" key="2">
    <source>
        <dbReference type="Proteomes" id="UP000265520"/>
    </source>
</evidence>
<evidence type="ECO:0000313" key="1">
    <source>
        <dbReference type="EMBL" id="MCI29337.1"/>
    </source>
</evidence>
<accession>A0A392QZ85</accession>
<dbReference type="EMBL" id="LXQA010171870">
    <property type="protein sequence ID" value="MCI29337.1"/>
    <property type="molecule type" value="Genomic_DNA"/>
</dbReference>
<protein>
    <submittedName>
        <fullName evidence="1">Uncharacterized protein</fullName>
    </submittedName>
</protein>
<reference evidence="1 2" key="1">
    <citation type="journal article" date="2018" name="Front. Plant Sci.">
        <title>Red Clover (Trifolium pratense) and Zigzag Clover (T. medium) - A Picture of Genomic Similarities and Differences.</title>
        <authorList>
            <person name="Dluhosova J."/>
            <person name="Istvanek J."/>
            <person name="Nedelnik J."/>
            <person name="Repkova J."/>
        </authorList>
    </citation>
    <scope>NUCLEOTIDE SEQUENCE [LARGE SCALE GENOMIC DNA]</scope>
    <source>
        <strain evidence="2">cv. 10/8</strain>
        <tissue evidence="1">Leaf</tissue>
    </source>
</reference>
<dbReference type="AlphaFoldDB" id="A0A392QZ85"/>